<dbReference type="GO" id="GO:0005634">
    <property type="term" value="C:nucleus"/>
    <property type="evidence" value="ECO:0007669"/>
    <property type="project" value="UniProtKB-SubCell"/>
</dbReference>
<accession>A0A6G1GAY2</accession>
<dbReference type="InterPro" id="IPR001356">
    <property type="entry name" value="HD"/>
</dbReference>
<dbReference type="PROSITE" id="PS50071">
    <property type="entry name" value="HOMEOBOX_2"/>
    <property type="match status" value="1"/>
</dbReference>
<dbReference type="SUPFAM" id="SSF46689">
    <property type="entry name" value="Homeodomain-like"/>
    <property type="match status" value="1"/>
</dbReference>
<feature type="region of interest" description="Disordered" evidence="7">
    <location>
        <begin position="1"/>
        <end position="60"/>
    </location>
</feature>
<feature type="compositionally biased region" description="Polar residues" evidence="7">
    <location>
        <begin position="541"/>
        <end position="551"/>
    </location>
</feature>
<evidence type="ECO:0000256" key="1">
    <source>
        <dbReference type="ARBA" id="ARBA00004123"/>
    </source>
</evidence>
<dbReference type="PROSITE" id="PS00027">
    <property type="entry name" value="HOMEOBOX_1"/>
    <property type="match status" value="1"/>
</dbReference>
<evidence type="ECO:0000313" key="11">
    <source>
        <dbReference type="RefSeq" id="XP_033536824.1"/>
    </source>
</evidence>
<dbReference type="GO" id="GO:0030154">
    <property type="term" value="P:cell differentiation"/>
    <property type="evidence" value="ECO:0007669"/>
    <property type="project" value="TreeGrafter"/>
</dbReference>
<evidence type="ECO:0000256" key="5">
    <source>
        <dbReference type="PROSITE-ProRule" id="PRU00108"/>
    </source>
</evidence>
<dbReference type="InterPro" id="IPR017970">
    <property type="entry name" value="Homeobox_CS"/>
</dbReference>
<feature type="region of interest" description="Disordered" evidence="7">
    <location>
        <begin position="425"/>
        <end position="458"/>
    </location>
</feature>
<dbReference type="InterPro" id="IPR057939">
    <property type="entry name" value="TRF2_HOY1_PH"/>
</dbReference>
<dbReference type="InterPro" id="IPR009057">
    <property type="entry name" value="Homeodomain-like_sf"/>
</dbReference>
<feature type="compositionally biased region" description="Low complexity" evidence="7">
    <location>
        <begin position="556"/>
        <end position="570"/>
    </location>
</feature>
<reference evidence="11" key="3">
    <citation type="submission" date="2025-04" db="UniProtKB">
        <authorList>
            <consortium name="RefSeq"/>
        </authorList>
    </citation>
    <scope>IDENTIFICATION</scope>
    <source>
        <strain evidence="11">CBS 781.70</strain>
    </source>
</reference>
<reference evidence="9 11" key="1">
    <citation type="submission" date="2020-01" db="EMBL/GenBank/DDBJ databases">
        <authorList>
            <consortium name="DOE Joint Genome Institute"/>
            <person name="Haridas S."/>
            <person name="Albert R."/>
            <person name="Binder M."/>
            <person name="Bloem J."/>
            <person name="Labutti K."/>
            <person name="Salamov A."/>
            <person name="Andreopoulos B."/>
            <person name="Baker S.E."/>
            <person name="Barry K."/>
            <person name="Bills G."/>
            <person name="Bluhm B.H."/>
            <person name="Cannon C."/>
            <person name="Castanera R."/>
            <person name="Culley D.E."/>
            <person name="Daum C."/>
            <person name="Ezra D."/>
            <person name="Gonzalez J.B."/>
            <person name="Henrissat B."/>
            <person name="Kuo A."/>
            <person name="Liang C."/>
            <person name="Lipzen A."/>
            <person name="Lutzoni F."/>
            <person name="Magnuson J."/>
            <person name="Mondo S."/>
            <person name="Nolan M."/>
            <person name="Ohm R."/>
            <person name="Pangilinan J."/>
            <person name="Park H.-J."/>
            <person name="Ramirez L."/>
            <person name="Alfaro M."/>
            <person name="Sun H."/>
            <person name="Tritt A."/>
            <person name="Yoshinaga Y."/>
            <person name="Zwiers L.-H."/>
            <person name="Turgeon B.G."/>
            <person name="Goodwin S.B."/>
            <person name="Spatafora J.W."/>
            <person name="Crous P.W."/>
            <person name="Grigoriev I.V."/>
        </authorList>
    </citation>
    <scope>NUCLEOTIDE SEQUENCE</scope>
    <source>
        <strain evidence="9 11">CBS 781.70</strain>
    </source>
</reference>
<feature type="compositionally biased region" description="Polar residues" evidence="7">
    <location>
        <begin position="21"/>
        <end position="32"/>
    </location>
</feature>
<evidence type="ECO:0000259" key="8">
    <source>
        <dbReference type="PROSITE" id="PS50071"/>
    </source>
</evidence>
<dbReference type="SMART" id="SM00389">
    <property type="entry name" value="HOX"/>
    <property type="match status" value="1"/>
</dbReference>
<evidence type="ECO:0000256" key="7">
    <source>
        <dbReference type="SAM" id="MobiDB-lite"/>
    </source>
</evidence>
<dbReference type="InterPro" id="IPR051000">
    <property type="entry name" value="Homeobox_DNA-bind_prot"/>
</dbReference>
<keyword evidence="10" id="KW-1185">Reference proteome</keyword>
<dbReference type="Pfam" id="PF24818">
    <property type="entry name" value="PH_TRF2_HOY1"/>
    <property type="match status" value="1"/>
</dbReference>
<evidence type="ECO:0000256" key="2">
    <source>
        <dbReference type="ARBA" id="ARBA00023125"/>
    </source>
</evidence>
<dbReference type="Gene3D" id="1.10.10.60">
    <property type="entry name" value="Homeodomain-like"/>
    <property type="match status" value="1"/>
</dbReference>
<dbReference type="RefSeq" id="XP_033536824.1">
    <property type="nucleotide sequence ID" value="XM_033674689.1"/>
</dbReference>
<dbReference type="Pfam" id="PF00046">
    <property type="entry name" value="Homeodomain"/>
    <property type="match status" value="1"/>
</dbReference>
<evidence type="ECO:0000256" key="6">
    <source>
        <dbReference type="RuleBase" id="RU000682"/>
    </source>
</evidence>
<dbReference type="PANTHER" id="PTHR24324">
    <property type="entry name" value="HOMEOBOX PROTEIN HHEX"/>
    <property type="match status" value="1"/>
</dbReference>
<dbReference type="EMBL" id="ML975152">
    <property type="protein sequence ID" value="KAF1815193.1"/>
    <property type="molecule type" value="Genomic_DNA"/>
</dbReference>
<comment type="subcellular location">
    <subcellularLocation>
        <location evidence="1 5 6">Nucleus</location>
    </subcellularLocation>
</comment>
<evidence type="ECO:0000256" key="4">
    <source>
        <dbReference type="ARBA" id="ARBA00023242"/>
    </source>
</evidence>
<protein>
    <recommendedName>
        <fullName evidence="8">Homeobox domain-containing protein</fullName>
    </recommendedName>
</protein>
<dbReference type="Proteomes" id="UP000504638">
    <property type="component" value="Unplaced"/>
</dbReference>
<dbReference type="AlphaFoldDB" id="A0A6G1GAY2"/>
<reference evidence="11" key="2">
    <citation type="submission" date="2020-04" db="EMBL/GenBank/DDBJ databases">
        <authorList>
            <consortium name="NCBI Genome Project"/>
        </authorList>
    </citation>
    <scope>NUCLEOTIDE SEQUENCE</scope>
    <source>
        <strain evidence="11">CBS 781.70</strain>
    </source>
</reference>
<organism evidence="9">
    <name type="scientific">Eremomyces bilateralis CBS 781.70</name>
    <dbReference type="NCBI Taxonomy" id="1392243"/>
    <lineage>
        <taxon>Eukaryota</taxon>
        <taxon>Fungi</taxon>
        <taxon>Dikarya</taxon>
        <taxon>Ascomycota</taxon>
        <taxon>Pezizomycotina</taxon>
        <taxon>Dothideomycetes</taxon>
        <taxon>Dothideomycetes incertae sedis</taxon>
        <taxon>Eremomycetales</taxon>
        <taxon>Eremomycetaceae</taxon>
        <taxon>Eremomyces</taxon>
    </lineage>
</organism>
<keyword evidence="2 5" id="KW-0238">DNA-binding</keyword>
<dbReference type="GO" id="GO:0000981">
    <property type="term" value="F:DNA-binding transcription factor activity, RNA polymerase II-specific"/>
    <property type="evidence" value="ECO:0007669"/>
    <property type="project" value="InterPro"/>
</dbReference>
<evidence type="ECO:0000313" key="9">
    <source>
        <dbReference type="EMBL" id="KAF1815193.1"/>
    </source>
</evidence>
<sequence length="679" mass="73327">MQESSIAMVQPSDGAKALSASPASTAVSTHTPGSAPRRPPRKSTLTQQQKNQKRQRATQDQLITLEVEFNKNPTPTAMVRERIAQEINMTERSVQIWFQNRRAKIKNIAKKSIENGEDCNDIPESMRRYLALQAMESGKSLVGRDLLGRGLSYGNGLLLNTETSSSKVVIHHLHCRSLTIGSWRRVGQTAMDLVIFYSPEKRCVTYYINNDSAGYKIEYPFNAIKNISLESGDALSAEGASQRPGGLIVELNRPPNFFMDSSGSGGFYQCGDFTEEQQASQCLAHHLGGHPKVLSGQLAKLVSLESFQSRFQTFDPNGLTVSAPVSPIEHRPASQPNHFAHPHMNGFQESQFAPNLLHPGRGHKRQRSRSVPAAIDFSMIRHPMPSFLVHQQQHVPSPLHQVHPIAPNQGSPFVPPQNLFAPVPQHASPSPFPNAGFGPPLQNHHPQGPPNGLSIDTTAASPMGQYSMDMRAYPMTATTAPSPSEFGTPGFFPVSGPPGPDAMQTAPFNQPFSGPPQNPQPIPAQVMTPMNEPTMHHTPLPDSTPQTTSISPMAGVSQPVQPPQEQQSQPYGVSNPVIATHSPPLGALGRSASADFLVGALPEDGSGLQEENFLSNDFFGSKGQGVTLPIRSPFIGHNSPFSANDGNYSSGMGDDDGLMMGLGEPLDDGVPGFWGDGDN</sequence>
<keyword evidence="3 5" id="KW-0371">Homeobox</keyword>
<dbReference type="OrthoDB" id="6159439at2759"/>
<feature type="DNA-binding region" description="Homeobox" evidence="5">
    <location>
        <begin position="50"/>
        <end position="109"/>
    </location>
</feature>
<keyword evidence="4 5" id="KW-0539">Nucleus</keyword>
<evidence type="ECO:0000256" key="3">
    <source>
        <dbReference type="ARBA" id="ARBA00023155"/>
    </source>
</evidence>
<dbReference type="PANTHER" id="PTHR24324:SF5">
    <property type="entry name" value="HEMATOPOIETICALLY-EXPRESSED HOMEOBOX PROTEIN HHEX"/>
    <property type="match status" value="1"/>
</dbReference>
<dbReference type="CDD" id="cd00086">
    <property type="entry name" value="homeodomain"/>
    <property type="match status" value="1"/>
</dbReference>
<dbReference type="GO" id="GO:0000978">
    <property type="term" value="F:RNA polymerase II cis-regulatory region sequence-specific DNA binding"/>
    <property type="evidence" value="ECO:0007669"/>
    <property type="project" value="TreeGrafter"/>
</dbReference>
<feature type="domain" description="Homeobox" evidence="8">
    <location>
        <begin position="48"/>
        <end position="108"/>
    </location>
</feature>
<name>A0A6G1GAY2_9PEZI</name>
<evidence type="ECO:0000313" key="10">
    <source>
        <dbReference type="Proteomes" id="UP000504638"/>
    </source>
</evidence>
<gene>
    <name evidence="9 11" type="ORF">P152DRAFT_248289</name>
</gene>
<dbReference type="GeneID" id="54415259"/>
<proteinExistence type="predicted"/>
<feature type="region of interest" description="Disordered" evidence="7">
    <location>
        <begin position="529"/>
        <end position="575"/>
    </location>
</feature>